<proteinExistence type="predicted"/>
<dbReference type="AlphaFoldDB" id="A0A915D7K9"/>
<sequence length="143" mass="16176">MTSQELNSGRLHIEGSESDDQKAIELQPHDDEGAPVHRKRNRNNEAAKNLRQFSDPVINLFTLQMKNLKSLGVLSQTSKSRAKTIQPAQVPECSIQQHLDLQLAQNIEFPRVPSLHLSPLYMSVVVLVVWLENWGTSLCDSFF</sequence>
<feature type="region of interest" description="Disordered" evidence="1">
    <location>
        <begin position="1"/>
        <end position="46"/>
    </location>
</feature>
<keyword evidence="2" id="KW-1185">Reference proteome</keyword>
<accession>A0A915D7K9</accession>
<dbReference type="Proteomes" id="UP000887574">
    <property type="component" value="Unplaced"/>
</dbReference>
<evidence type="ECO:0000256" key="1">
    <source>
        <dbReference type="SAM" id="MobiDB-lite"/>
    </source>
</evidence>
<evidence type="ECO:0000313" key="2">
    <source>
        <dbReference type="Proteomes" id="UP000887574"/>
    </source>
</evidence>
<dbReference type="WBParaSite" id="jg16570">
    <property type="protein sequence ID" value="jg16570"/>
    <property type="gene ID" value="jg16570"/>
</dbReference>
<protein>
    <submittedName>
        <fullName evidence="3">Uncharacterized protein</fullName>
    </submittedName>
</protein>
<evidence type="ECO:0000313" key="3">
    <source>
        <dbReference type="WBParaSite" id="jg16570"/>
    </source>
</evidence>
<organism evidence="2 3">
    <name type="scientific">Ditylenchus dipsaci</name>
    <dbReference type="NCBI Taxonomy" id="166011"/>
    <lineage>
        <taxon>Eukaryota</taxon>
        <taxon>Metazoa</taxon>
        <taxon>Ecdysozoa</taxon>
        <taxon>Nematoda</taxon>
        <taxon>Chromadorea</taxon>
        <taxon>Rhabditida</taxon>
        <taxon>Tylenchina</taxon>
        <taxon>Tylenchomorpha</taxon>
        <taxon>Sphaerularioidea</taxon>
        <taxon>Anguinidae</taxon>
        <taxon>Anguininae</taxon>
        <taxon>Ditylenchus</taxon>
    </lineage>
</organism>
<reference evidence="3" key="1">
    <citation type="submission" date="2022-11" db="UniProtKB">
        <authorList>
            <consortium name="WormBaseParasite"/>
        </authorList>
    </citation>
    <scope>IDENTIFICATION</scope>
</reference>
<name>A0A915D7K9_9BILA</name>
<feature type="compositionally biased region" description="Basic and acidic residues" evidence="1">
    <location>
        <begin position="11"/>
        <end position="35"/>
    </location>
</feature>